<dbReference type="PANTHER" id="PTHR43701:SF2">
    <property type="entry name" value="MEMBRANE TRANSPORTER PROTEIN YJNA-RELATED"/>
    <property type="match status" value="1"/>
</dbReference>
<reference evidence="8 9" key="1">
    <citation type="journal article" date="2014" name="BMC Genomics">
        <title>Comparison of environmental and isolate Sulfobacillus genomes reveals diverse carbon, sulfur, nitrogen, and hydrogen metabolisms.</title>
        <authorList>
            <person name="Justice N.B."/>
            <person name="Norman A."/>
            <person name="Brown C.T."/>
            <person name="Singh A."/>
            <person name="Thomas B.C."/>
            <person name="Banfield J.F."/>
        </authorList>
    </citation>
    <scope>NUCLEOTIDE SEQUENCE [LARGE SCALE GENOMIC DNA]</scope>
    <source>
        <strain evidence="8">AMDSBA3</strain>
    </source>
</reference>
<evidence type="ECO:0000256" key="7">
    <source>
        <dbReference type="SAM" id="MobiDB-lite"/>
    </source>
</evidence>
<comment type="subcellular location">
    <subcellularLocation>
        <location evidence="6">Cell membrane</location>
        <topology evidence="6">Multi-pass membrane protein</topology>
    </subcellularLocation>
    <subcellularLocation>
        <location evidence="1">Membrane</location>
        <topology evidence="1">Multi-pass membrane protein</topology>
    </subcellularLocation>
</comment>
<dbReference type="AlphaFoldDB" id="A0A2T2WPI7"/>
<feature type="transmembrane region" description="Helical" evidence="6">
    <location>
        <begin position="80"/>
        <end position="101"/>
    </location>
</feature>
<feature type="transmembrane region" description="Helical" evidence="6">
    <location>
        <begin position="161"/>
        <end position="184"/>
    </location>
</feature>
<accession>A0A2T2WPI7</accession>
<keyword evidence="6" id="KW-1003">Cell membrane</keyword>
<feature type="transmembrane region" description="Helical" evidence="6">
    <location>
        <begin position="48"/>
        <end position="68"/>
    </location>
</feature>
<sequence length="274" mass="28383">MHVHLTAIQWILAIFSGGIVGFSLGLLGGGGSIMAVPLLMYLVGIRQAHLVIGTTALAVSLNSFLNLLPHWRAHHVRWRPAIVFAVPGIVGAAAGSALGKILNGKDLLFIFAILMVVVAIVMVRNVRRAPNSQASRGDNQQLHPGGRSPTTLAEEEAGTGFLVGALSGFFGIGGGFLIVPGLLFSSGMTMIEAVGSSLFAVGTFGLTTAVNYAISGLVSPVIALIFLMGGVSGGWAGAVLATRLSQQKGLLTYVFAGVIILMAIYMGYKNLSAI</sequence>
<keyword evidence="3 6" id="KW-0812">Transmembrane</keyword>
<evidence type="ECO:0000313" key="9">
    <source>
        <dbReference type="Proteomes" id="UP000241848"/>
    </source>
</evidence>
<feature type="transmembrane region" description="Helical" evidence="6">
    <location>
        <begin position="12"/>
        <end position="42"/>
    </location>
</feature>
<dbReference type="GO" id="GO:0005886">
    <property type="term" value="C:plasma membrane"/>
    <property type="evidence" value="ECO:0007669"/>
    <property type="project" value="UniProtKB-SubCell"/>
</dbReference>
<evidence type="ECO:0000313" key="8">
    <source>
        <dbReference type="EMBL" id="PSR24151.1"/>
    </source>
</evidence>
<feature type="transmembrane region" description="Helical" evidence="6">
    <location>
        <begin position="250"/>
        <end position="268"/>
    </location>
</feature>
<keyword evidence="5 6" id="KW-0472">Membrane</keyword>
<evidence type="ECO:0000256" key="1">
    <source>
        <dbReference type="ARBA" id="ARBA00004141"/>
    </source>
</evidence>
<dbReference type="EMBL" id="PXYV01000001">
    <property type="protein sequence ID" value="PSR24151.1"/>
    <property type="molecule type" value="Genomic_DNA"/>
</dbReference>
<proteinExistence type="inferred from homology"/>
<dbReference type="PANTHER" id="PTHR43701">
    <property type="entry name" value="MEMBRANE TRANSPORTER PROTEIN MJ0441-RELATED"/>
    <property type="match status" value="1"/>
</dbReference>
<feature type="transmembrane region" description="Helical" evidence="6">
    <location>
        <begin position="107"/>
        <end position="126"/>
    </location>
</feature>
<gene>
    <name evidence="8" type="ORF">C7B45_00635</name>
</gene>
<dbReference type="Proteomes" id="UP000241848">
    <property type="component" value="Unassembled WGS sequence"/>
</dbReference>
<protein>
    <recommendedName>
        <fullName evidence="6">Probable membrane transporter protein</fullName>
    </recommendedName>
</protein>
<feature type="compositionally biased region" description="Polar residues" evidence="7">
    <location>
        <begin position="132"/>
        <end position="142"/>
    </location>
</feature>
<organism evidence="8 9">
    <name type="scientific">Sulfobacillus acidophilus</name>
    <dbReference type="NCBI Taxonomy" id="53633"/>
    <lineage>
        <taxon>Bacteria</taxon>
        <taxon>Bacillati</taxon>
        <taxon>Bacillota</taxon>
        <taxon>Clostridia</taxon>
        <taxon>Eubacteriales</taxon>
        <taxon>Clostridiales Family XVII. Incertae Sedis</taxon>
        <taxon>Sulfobacillus</taxon>
    </lineage>
</organism>
<evidence type="ECO:0000256" key="3">
    <source>
        <dbReference type="ARBA" id="ARBA00022692"/>
    </source>
</evidence>
<evidence type="ECO:0000256" key="4">
    <source>
        <dbReference type="ARBA" id="ARBA00022989"/>
    </source>
</evidence>
<dbReference type="InterPro" id="IPR002781">
    <property type="entry name" value="TM_pro_TauE-like"/>
</dbReference>
<feature type="transmembrane region" description="Helical" evidence="6">
    <location>
        <begin position="190"/>
        <end position="214"/>
    </location>
</feature>
<comment type="caution">
    <text evidence="8">The sequence shown here is derived from an EMBL/GenBank/DDBJ whole genome shotgun (WGS) entry which is preliminary data.</text>
</comment>
<comment type="similarity">
    <text evidence="2 6">Belongs to the 4-toluene sulfonate uptake permease (TSUP) (TC 2.A.102) family.</text>
</comment>
<keyword evidence="4 6" id="KW-1133">Transmembrane helix</keyword>
<evidence type="ECO:0000256" key="2">
    <source>
        <dbReference type="ARBA" id="ARBA00009142"/>
    </source>
</evidence>
<evidence type="ECO:0000256" key="6">
    <source>
        <dbReference type="RuleBase" id="RU363041"/>
    </source>
</evidence>
<feature type="region of interest" description="Disordered" evidence="7">
    <location>
        <begin position="132"/>
        <end position="152"/>
    </location>
</feature>
<dbReference type="Pfam" id="PF01925">
    <property type="entry name" value="TauE"/>
    <property type="match status" value="1"/>
</dbReference>
<dbReference type="InterPro" id="IPR051598">
    <property type="entry name" value="TSUP/Inactive_protease-like"/>
</dbReference>
<feature type="transmembrane region" description="Helical" evidence="6">
    <location>
        <begin position="221"/>
        <end position="244"/>
    </location>
</feature>
<name>A0A2T2WPI7_9FIRM</name>
<evidence type="ECO:0000256" key="5">
    <source>
        <dbReference type="ARBA" id="ARBA00023136"/>
    </source>
</evidence>